<dbReference type="EMBL" id="JAVREV010000026">
    <property type="protein sequence ID" value="MDT0447131.1"/>
    <property type="molecule type" value="Genomic_DNA"/>
</dbReference>
<protein>
    <submittedName>
        <fullName evidence="1">Uncharacterized protein</fullName>
    </submittedName>
</protein>
<name>A0ABU2SDS7_9ACTN</name>
<gene>
    <name evidence="1" type="ORF">RM779_31730</name>
</gene>
<evidence type="ECO:0000313" key="1">
    <source>
        <dbReference type="EMBL" id="MDT0447131.1"/>
    </source>
</evidence>
<comment type="caution">
    <text evidence="1">The sequence shown here is derived from an EMBL/GenBank/DDBJ whole genome shotgun (WGS) entry which is preliminary data.</text>
</comment>
<reference evidence="2" key="1">
    <citation type="submission" date="2023-07" db="EMBL/GenBank/DDBJ databases">
        <title>30 novel species of actinomycetes from the DSMZ collection.</title>
        <authorList>
            <person name="Nouioui I."/>
        </authorList>
    </citation>
    <scope>NUCLEOTIDE SEQUENCE [LARGE SCALE GENOMIC DNA]</scope>
    <source>
        <strain evidence="2">DSM 41886</strain>
    </source>
</reference>
<proteinExistence type="predicted"/>
<organism evidence="1 2">
    <name type="scientific">Streptomyces johnsoniae</name>
    <dbReference type="NCBI Taxonomy" id="3075532"/>
    <lineage>
        <taxon>Bacteria</taxon>
        <taxon>Bacillati</taxon>
        <taxon>Actinomycetota</taxon>
        <taxon>Actinomycetes</taxon>
        <taxon>Kitasatosporales</taxon>
        <taxon>Streptomycetaceae</taxon>
        <taxon>Streptomyces</taxon>
    </lineage>
</organism>
<accession>A0ABU2SDS7</accession>
<sequence>MYRVTIPASALEGDGEVRLRLHYTGDAARARIGGRLVADHFWYGPEWEIGLRRFADAAARHGAEIRALPLDPASRIYVDASVREGLDPARNRAAVETAELAGAPRVSLRGAGDERA</sequence>
<dbReference type="RefSeq" id="WP_311621250.1">
    <property type="nucleotide sequence ID" value="NZ_JAVREV010000026.1"/>
</dbReference>
<evidence type="ECO:0000313" key="2">
    <source>
        <dbReference type="Proteomes" id="UP001183615"/>
    </source>
</evidence>
<keyword evidence="2" id="KW-1185">Reference proteome</keyword>
<dbReference type="Proteomes" id="UP001183615">
    <property type="component" value="Unassembled WGS sequence"/>
</dbReference>